<sequence length="242" mass="27189">MHTRHMPYRGLIVLAALSLAAPASALTFMKQAFECPIGGERFEQTTPSSGTSFGSEFDARPFGPISSPWRLPQCPGNGMIIYDPDLDAASVRKLTPFVLGKQYQQWRTTETPYFLVAQMMQFLDAPVANQAWVMLQASWEASPAQYPRYAGRALALYEQTCPDAAPGPGLWQFCQMIRGELERRLGRMDAARVRFQRLGPQLRAQPLDEADEQQMRLDVVAEQLRLIEAGNRSPARLPDKDR</sequence>
<reference evidence="2 3" key="1">
    <citation type="submission" date="2024-09" db="EMBL/GenBank/DDBJ databases">
        <authorList>
            <consortium name="All-Russian atlas of soil microorganisms"/>
            <consortium name="as a basis for the search for new antimicrobial producers and enzymes with unique properties"/>
            <person name="Sokolova E.A."/>
            <person name="Voronina E.N."/>
        </authorList>
    </citation>
    <scope>NUCLEOTIDE SEQUENCE [LARGE SCALE GENOMIC DNA]</scope>
    <source>
        <strain evidence="2 3">AF-22b-331.1</strain>
    </source>
</reference>
<feature type="signal peptide" evidence="1">
    <location>
        <begin position="1"/>
        <end position="25"/>
    </location>
</feature>
<keyword evidence="1" id="KW-0732">Signal</keyword>
<name>A0ABW7CWJ3_9GAMM</name>
<evidence type="ECO:0000313" key="3">
    <source>
        <dbReference type="Proteomes" id="UP001605261"/>
    </source>
</evidence>
<dbReference type="RefSeq" id="WP_394162729.1">
    <property type="nucleotide sequence ID" value="NZ_JBHGCJ010000005.1"/>
</dbReference>
<dbReference type="EMBL" id="JBHGCJ010000005">
    <property type="protein sequence ID" value="MFG6109183.1"/>
    <property type="molecule type" value="Genomic_DNA"/>
</dbReference>
<feature type="chain" id="PRO_5047306580" description="Secreted protein" evidence="1">
    <location>
        <begin position="26"/>
        <end position="242"/>
    </location>
</feature>
<evidence type="ECO:0008006" key="4">
    <source>
        <dbReference type="Google" id="ProtNLM"/>
    </source>
</evidence>
<evidence type="ECO:0000313" key="2">
    <source>
        <dbReference type="EMBL" id="MFG6109183.1"/>
    </source>
</evidence>
<gene>
    <name evidence="2" type="ORF">ACEU0G_003187</name>
</gene>
<organism evidence="2 3">
    <name type="scientific">Stenotrophomonas nematodicola</name>
    <dbReference type="NCBI Taxonomy" id="2656746"/>
    <lineage>
        <taxon>Bacteria</taxon>
        <taxon>Pseudomonadati</taxon>
        <taxon>Pseudomonadota</taxon>
        <taxon>Gammaproteobacteria</taxon>
        <taxon>Lysobacterales</taxon>
        <taxon>Lysobacteraceae</taxon>
        <taxon>Stenotrophomonas</taxon>
    </lineage>
</organism>
<evidence type="ECO:0000256" key="1">
    <source>
        <dbReference type="SAM" id="SignalP"/>
    </source>
</evidence>
<protein>
    <recommendedName>
        <fullName evidence="4">Secreted protein</fullName>
    </recommendedName>
</protein>
<dbReference type="Proteomes" id="UP001605261">
    <property type="component" value="Unassembled WGS sequence"/>
</dbReference>
<proteinExistence type="predicted"/>
<comment type="caution">
    <text evidence="2">The sequence shown here is derived from an EMBL/GenBank/DDBJ whole genome shotgun (WGS) entry which is preliminary data.</text>
</comment>
<accession>A0ABW7CWJ3</accession>
<keyword evidence="3" id="KW-1185">Reference proteome</keyword>